<proteinExistence type="inferred from homology"/>
<keyword evidence="4" id="KW-1185">Reference proteome</keyword>
<comment type="similarity">
    <text evidence="1">Belongs to the NAD(P)-dependent epimerase/dehydratase family.</text>
</comment>
<feature type="domain" description="NAD-dependent epimerase/dehydratase" evidence="2">
    <location>
        <begin position="10"/>
        <end position="142"/>
    </location>
</feature>
<name>A0A2P7EBR0_9SYNE</name>
<evidence type="ECO:0000256" key="1">
    <source>
        <dbReference type="ARBA" id="ARBA00007637"/>
    </source>
</evidence>
<protein>
    <submittedName>
        <fullName evidence="3">Epimerase</fullName>
    </submittedName>
</protein>
<dbReference type="Proteomes" id="UP000240206">
    <property type="component" value="Unassembled WGS sequence"/>
</dbReference>
<evidence type="ECO:0000259" key="2">
    <source>
        <dbReference type="Pfam" id="PF01370"/>
    </source>
</evidence>
<dbReference type="Pfam" id="PF01370">
    <property type="entry name" value="Epimerase"/>
    <property type="match status" value="2"/>
</dbReference>
<dbReference type="Gene3D" id="3.40.50.720">
    <property type="entry name" value="NAD(P)-binding Rossmann-like Domain"/>
    <property type="match status" value="1"/>
</dbReference>
<dbReference type="EMBL" id="PXVC01000102">
    <property type="protein sequence ID" value="PSI00569.1"/>
    <property type="molecule type" value="Genomic_DNA"/>
</dbReference>
<accession>A0A2P7EBR0</accession>
<sequence length="386" mass="41432">MSSFADPPLVLVTGGAGFIGSRLSSLLVAQGFTVRILDTLSPQVHGSVPENLGWLNNCSIDFIRGSVNDKSDIERALAGVSAVVHLAAETGTGQSMYEISRYNFVNSHGTAQLLDALSLTRSHSVSRFVLASSRSVYGEGSYTCNVCSDPSNRLSPPPRSAEQLASHRWNPICIACGSDLLSVPTQESDPVRPASVYAATKYAQEDLVRIVCQSIGVDHSILRFQNVYGEGQSLMNPYTGILSIFSTRIRRGLDLPIFEDGLESRDFVHVDDVVRAIVASISSPSPMSGIVNIGSGLGTSVTDVAKGLMTALGIEVPLRVTGEYRVGDIRHNIADISRFCTLLPGGPQISLAEGLARFAAWVKTQPLPDDLLESANNELRERKLMA</sequence>
<evidence type="ECO:0000313" key="4">
    <source>
        <dbReference type="Proteomes" id="UP000240206"/>
    </source>
</evidence>
<reference evidence="4" key="1">
    <citation type="submission" date="2018-03" db="EMBL/GenBank/DDBJ databases">
        <title>Ecological and genomic features of two cosmopolitan and abundant freshwater picocyanobacteria.</title>
        <authorList>
            <person name="Cabello-Yeves P.J."/>
            <person name="Picazo A."/>
            <person name="Camacho A."/>
            <person name="Callieri C."/>
            <person name="Rosselli R."/>
            <person name="Roda-Garcia J."/>
            <person name="Coutinho F.H."/>
            <person name="Rodriguez-Valera F."/>
        </authorList>
    </citation>
    <scope>NUCLEOTIDE SEQUENCE [LARGE SCALE GENOMIC DNA]</scope>
    <source>
        <strain evidence="4">Tous</strain>
    </source>
</reference>
<evidence type="ECO:0000313" key="3">
    <source>
        <dbReference type="EMBL" id="PSI00569.1"/>
    </source>
</evidence>
<gene>
    <name evidence="3" type="ORF">C7K08_12490</name>
</gene>
<dbReference type="InterPro" id="IPR001509">
    <property type="entry name" value="Epimerase_deHydtase"/>
</dbReference>
<dbReference type="SUPFAM" id="SSF51735">
    <property type="entry name" value="NAD(P)-binding Rossmann-fold domains"/>
    <property type="match status" value="1"/>
</dbReference>
<feature type="domain" description="NAD-dependent epimerase/dehydratase" evidence="2">
    <location>
        <begin position="184"/>
        <end position="294"/>
    </location>
</feature>
<dbReference type="AlphaFoldDB" id="A0A2P7EBR0"/>
<comment type="caution">
    <text evidence="3">The sequence shown here is derived from an EMBL/GenBank/DDBJ whole genome shotgun (WGS) entry which is preliminary data.</text>
</comment>
<organism evidence="3 4">
    <name type="scientific">Synechococcus lacustris str. Tous</name>
    <dbReference type="NCBI Taxonomy" id="1910958"/>
    <lineage>
        <taxon>Bacteria</taxon>
        <taxon>Bacillati</taxon>
        <taxon>Cyanobacteriota</taxon>
        <taxon>Cyanophyceae</taxon>
        <taxon>Synechococcales</taxon>
        <taxon>Synechococcaceae</taxon>
        <taxon>Synechococcus</taxon>
    </lineage>
</organism>
<dbReference type="PANTHER" id="PTHR43000">
    <property type="entry name" value="DTDP-D-GLUCOSE 4,6-DEHYDRATASE-RELATED"/>
    <property type="match status" value="1"/>
</dbReference>
<dbReference type="InterPro" id="IPR036291">
    <property type="entry name" value="NAD(P)-bd_dom_sf"/>
</dbReference>